<feature type="region of interest" description="Disordered" evidence="1">
    <location>
        <begin position="68"/>
        <end position="145"/>
    </location>
</feature>
<comment type="caution">
    <text evidence="2">The sequence shown here is derived from an EMBL/GenBank/DDBJ whole genome shotgun (WGS) entry which is preliminary data.</text>
</comment>
<reference evidence="2" key="1">
    <citation type="submission" date="2019-08" db="EMBL/GenBank/DDBJ databases">
        <authorList>
            <person name="Kucharzyk K."/>
            <person name="Murdoch R.W."/>
            <person name="Higgins S."/>
            <person name="Loffler F."/>
        </authorList>
    </citation>
    <scope>NUCLEOTIDE SEQUENCE</scope>
</reference>
<evidence type="ECO:0000313" key="2">
    <source>
        <dbReference type="EMBL" id="MPN62708.1"/>
    </source>
</evidence>
<dbReference type="AlphaFoldDB" id="A0A645JG77"/>
<sequence length="145" mass="15629">MSFSFPPRKRLPSMRKDPPSMSIRLFPEAIKSTLPVPSVRAPVFSTKMLLSSASAFPAMPFAENAPSTRRMLVPSPSSRSPATSASPVVSSVRPPTKSTSPPTVVPLMKLNSPPFRMTSPFTAVPSRTALSPPPPKLRSSPIRTF</sequence>
<name>A0A645JG77_9ZZZZ</name>
<evidence type="ECO:0000256" key="1">
    <source>
        <dbReference type="SAM" id="MobiDB-lite"/>
    </source>
</evidence>
<proteinExistence type="predicted"/>
<organism evidence="2">
    <name type="scientific">bioreactor metagenome</name>
    <dbReference type="NCBI Taxonomy" id="1076179"/>
    <lineage>
        <taxon>unclassified sequences</taxon>
        <taxon>metagenomes</taxon>
        <taxon>ecological metagenomes</taxon>
    </lineage>
</organism>
<dbReference type="EMBL" id="VSSQ01141108">
    <property type="protein sequence ID" value="MPN62708.1"/>
    <property type="molecule type" value="Genomic_DNA"/>
</dbReference>
<gene>
    <name evidence="2" type="ORF">SDC9_210461</name>
</gene>
<accession>A0A645JG77</accession>
<feature type="region of interest" description="Disordered" evidence="1">
    <location>
        <begin position="1"/>
        <end position="21"/>
    </location>
</feature>
<protein>
    <submittedName>
        <fullName evidence="2">Uncharacterized protein</fullName>
    </submittedName>
</protein>
<feature type="compositionally biased region" description="Low complexity" evidence="1">
    <location>
        <begin position="73"/>
        <end position="106"/>
    </location>
</feature>